<evidence type="ECO:0000313" key="2">
    <source>
        <dbReference type="EMBL" id="ORC90826.1"/>
    </source>
</evidence>
<gene>
    <name evidence="2" type="ORF">TM35_000072500</name>
</gene>
<dbReference type="GeneID" id="39983476"/>
<keyword evidence="1" id="KW-0812">Transmembrane</keyword>
<evidence type="ECO:0000313" key="3">
    <source>
        <dbReference type="Proteomes" id="UP000192257"/>
    </source>
</evidence>
<reference evidence="2 3" key="1">
    <citation type="submission" date="2017-03" db="EMBL/GenBank/DDBJ databases">
        <title>An alternative strategy for trypanosome survival in the mammalian bloodstream revealed through genome and transcriptome analysis of the ubiquitous bovine parasite Trypanosoma (Megatrypanum) theileri.</title>
        <authorList>
            <person name="Kelly S."/>
            <person name="Ivens A."/>
            <person name="Mott A."/>
            <person name="O'Neill E."/>
            <person name="Emms D."/>
            <person name="Macleod O."/>
            <person name="Voorheis P."/>
            <person name="Matthews J."/>
            <person name="Matthews K."/>
            <person name="Carrington M."/>
        </authorList>
    </citation>
    <scope>NUCLEOTIDE SEQUENCE [LARGE SCALE GENOMIC DNA]</scope>
    <source>
        <strain evidence="2">Edinburgh</strain>
    </source>
</reference>
<name>A0A1X0P1K1_9TRYP</name>
<dbReference type="VEuPathDB" id="TriTrypDB:TM35_000072500"/>
<comment type="caution">
    <text evidence="2">The sequence shown here is derived from an EMBL/GenBank/DDBJ whole genome shotgun (WGS) entry which is preliminary data.</text>
</comment>
<proteinExistence type="predicted"/>
<keyword evidence="3" id="KW-1185">Reference proteome</keyword>
<protein>
    <submittedName>
        <fullName evidence="2">Uncharacterized protein</fullName>
    </submittedName>
</protein>
<evidence type="ECO:0000256" key="1">
    <source>
        <dbReference type="SAM" id="Phobius"/>
    </source>
</evidence>
<dbReference type="RefSeq" id="XP_028884892.1">
    <property type="nucleotide sequence ID" value="XM_029023696.1"/>
</dbReference>
<feature type="transmembrane region" description="Helical" evidence="1">
    <location>
        <begin position="115"/>
        <end position="139"/>
    </location>
</feature>
<feature type="transmembrane region" description="Helical" evidence="1">
    <location>
        <begin position="159"/>
        <end position="184"/>
    </location>
</feature>
<organism evidence="2 3">
    <name type="scientific">Trypanosoma theileri</name>
    <dbReference type="NCBI Taxonomy" id="67003"/>
    <lineage>
        <taxon>Eukaryota</taxon>
        <taxon>Discoba</taxon>
        <taxon>Euglenozoa</taxon>
        <taxon>Kinetoplastea</taxon>
        <taxon>Metakinetoplastina</taxon>
        <taxon>Trypanosomatida</taxon>
        <taxon>Trypanosomatidae</taxon>
        <taxon>Trypanosoma</taxon>
    </lineage>
</organism>
<dbReference type="Proteomes" id="UP000192257">
    <property type="component" value="Unassembled WGS sequence"/>
</dbReference>
<accession>A0A1X0P1K1</accession>
<keyword evidence="1" id="KW-1133">Transmembrane helix</keyword>
<sequence>MSYIELPKKRISSGEQQQQQQKGEVLVTHSTFKLIIRATICATLFAVPFCVSIPSSPLLKLSQTQDSKKTLIPRMMSDFFYVNFIASWCAYFFILEPKIKNEKAKKGFMPYLGPITAQVPGLSCLVASHLFYPGMWAIFNERTWKERRKEFFRLTTKCFLAYAPIHIPAAIAIGVGVGTILYPFEFFKRK</sequence>
<dbReference type="AlphaFoldDB" id="A0A1X0P1K1"/>
<keyword evidence="1" id="KW-0472">Membrane</keyword>
<feature type="transmembrane region" description="Helical" evidence="1">
    <location>
        <begin position="79"/>
        <end position="95"/>
    </location>
</feature>
<dbReference type="OrthoDB" id="275643at2759"/>
<dbReference type="EMBL" id="NBCO01000007">
    <property type="protein sequence ID" value="ORC90826.1"/>
    <property type="molecule type" value="Genomic_DNA"/>
</dbReference>